<feature type="transmembrane region" description="Helical" evidence="5">
    <location>
        <begin position="130"/>
        <end position="151"/>
    </location>
</feature>
<evidence type="ECO:0000313" key="7">
    <source>
        <dbReference type="Proteomes" id="UP000053989"/>
    </source>
</evidence>
<dbReference type="InParanoid" id="A0A0C2ZPZ7"/>
<keyword evidence="5" id="KW-1133">Transmembrane helix</keyword>
<name>A0A0C2ZPZ7_9AGAM</name>
<gene>
    <name evidence="6" type="ORF">SCLCIDRAFT_136418</name>
</gene>
<dbReference type="PANTHER" id="PTHR22914:SF45">
    <property type="entry name" value="CHITIN SYNTHASE"/>
    <property type="match status" value="1"/>
</dbReference>
<dbReference type="GO" id="GO:0004100">
    <property type="term" value="F:chitin synthase activity"/>
    <property type="evidence" value="ECO:0007669"/>
    <property type="project" value="UniProtKB-EC"/>
</dbReference>
<dbReference type="Proteomes" id="UP000053989">
    <property type="component" value="Unassembled WGS sequence"/>
</dbReference>
<dbReference type="OrthoDB" id="370884at2759"/>
<protein>
    <submittedName>
        <fullName evidence="6">Glycosyltransferase family 2 protein</fullName>
    </submittedName>
</protein>
<evidence type="ECO:0000256" key="1">
    <source>
        <dbReference type="ARBA" id="ARBA00004141"/>
    </source>
</evidence>
<dbReference type="GO" id="GO:0030428">
    <property type="term" value="C:cell septum"/>
    <property type="evidence" value="ECO:0007669"/>
    <property type="project" value="TreeGrafter"/>
</dbReference>
<evidence type="ECO:0000256" key="3">
    <source>
        <dbReference type="ARBA" id="ARBA00023136"/>
    </source>
</evidence>
<dbReference type="GO" id="GO:0016020">
    <property type="term" value="C:membrane"/>
    <property type="evidence" value="ECO:0007669"/>
    <property type="project" value="UniProtKB-SubCell"/>
</dbReference>
<comment type="catalytic activity">
    <reaction evidence="4">
        <text>[(1-&gt;4)-N-acetyl-beta-D-glucosaminyl](n) + UDP-N-acetyl-alpha-D-glucosamine = [(1-&gt;4)-N-acetyl-beta-D-glucosaminyl](n+1) + UDP + H(+)</text>
        <dbReference type="Rhea" id="RHEA:16637"/>
        <dbReference type="Rhea" id="RHEA-COMP:9593"/>
        <dbReference type="Rhea" id="RHEA-COMP:9595"/>
        <dbReference type="ChEBI" id="CHEBI:15378"/>
        <dbReference type="ChEBI" id="CHEBI:17029"/>
        <dbReference type="ChEBI" id="CHEBI:57705"/>
        <dbReference type="ChEBI" id="CHEBI:58223"/>
        <dbReference type="EC" id="2.4.1.16"/>
    </reaction>
</comment>
<feature type="transmembrane region" description="Helical" evidence="5">
    <location>
        <begin position="157"/>
        <end position="174"/>
    </location>
</feature>
<dbReference type="STRING" id="1036808.A0A0C2ZPZ7"/>
<dbReference type="InterPro" id="IPR004835">
    <property type="entry name" value="Chitin_synth"/>
</dbReference>
<evidence type="ECO:0000256" key="5">
    <source>
        <dbReference type="SAM" id="Phobius"/>
    </source>
</evidence>
<proteinExistence type="predicted"/>
<dbReference type="Pfam" id="PF03142">
    <property type="entry name" value="Chitin_synth_2"/>
    <property type="match status" value="1"/>
</dbReference>
<dbReference type="HOGENOM" id="CLU_028405_1_1_1"/>
<sequence>MFCSTRYCLPGCFTLFCLYMLDTCKPLFISNQIILNYSQNCVDTLHMKNLLHLSENQYLTMLLLKHFLMYKMHFIQDAHAETLTPDDWKVSSQHCQWLNSTIHNLGELMFLDQLCGFCHFSMHFIDMIDLVLTLIQPVTVAYIMYLIISIMYEHKTVLLISFIMISIVYGWSHFE</sequence>
<dbReference type="EMBL" id="KN822150">
    <property type="protein sequence ID" value="KIM54647.1"/>
    <property type="molecule type" value="Genomic_DNA"/>
</dbReference>
<keyword evidence="2 5" id="KW-0812">Transmembrane</keyword>
<dbReference type="GO" id="GO:0006031">
    <property type="term" value="P:chitin biosynthetic process"/>
    <property type="evidence" value="ECO:0007669"/>
    <property type="project" value="TreeGrafter"/>
</dbReference>
<reference evidence="6 7" key="1">
    <citation type="submission" date="2014-04" db="EMBL/GenBank/DDBJ databases">
        <authorList>
            <consortium name="DOE Joint Genome Institute"/>
            <person name="Kuo A."/>
            <person name="Kohler A."/>
            <person name="Nagy L.G."/>
            <person name="Floudas D."/>
            <person name="Copeland A."/>
            <person name="Barry K.W."/>
            <person name="Cichocki N."/>
            <person name="Veneault-Fourrey C."/>
            <person name="LaButti K."/>
            <person name="Lindquist E.A."/>
            <person name="Lipzen A."/>
            <person name="Lundell T."/>
            <person name="Morin E."/>
            <person name="Murat C."/>
            <person name="Sun H."/>
            <person name="Tunlid A."/>
            <person name="Henrissat B."/>
            <person name="Grigoriev I.V."/>
            <person name="Hibbett D.S."/>
            <person name="Martin F."/>
            <person name="Nordberg H.P."/>
            <person name="Cantor M.N."/>
            <person name="Hua S.X."/>
        </authorList>
    </citation>
    <scope>NUCLEOTIDE SEQUENCE [LARGE SCALE GENOMIC DNA]</scope>
    <source>
        <strain evidence="6 7">Foug A</strain>
    </source>
</reference>
<accession>A0A0C2ZPZ7</accession>
<dbReference type="GO" id="GO:0031505">
    <property type="term" value="P:fungal-type cell wall organization"/>
    <property type="evidence" value="ECO:0007669"/>
    <property type="project" value="TreeGrafter"/>
</dbReference>
<dbReference type="PANTHER" id="PTHR22914">
    <property type="entry name" value="CHITIN SYNTHASE"/>
    <property type="match status" value="1"/>
</dbReference>
<evidence type="ECO:0000313" key="6">
    <source>
        <dbReference type="EMBL" id="KIM54647.1"/>
    </source>
</evidence>
<evidence type="ECO:0000256" key="4">
    <source>
        <dbReference type="ARBA" id="ARBA00048014"/>
    </source>
</evidence>
<keyword evidence="6" id="KW-0808">Transferase</keyword>
<evidence type="ECO:0000256" key="2">
    <source>
        <dbReference type="ARBA" id="ARBA00022692"/>
    </source>
</evidence>
<keyword evidence="7" id="KW-1185">Reference proteome</keyword>
<reference evidence="7" key="2">
    <citation type="submission" date="2015-01" db="EMBL/GenBank/DDBJ databases">
        <title>Evolutionary Origins and Diversification of the Mycorrhizal Mutualists.</title>
        <authorList>
            <consortium name="DOE Joint Genome Institute"/>
            <consortium name="Mycorrhizal Genomics Consortium"/>
            <person name="Kohler A."/>
            <person name="Kuo A."/>
            <person name="Nagy L.G."/>
            <person name="Floudas D."/>
            <person name="Copeland A."/>
            <person name="Barry K.W."/>
            <person name="Cichocki N."/>
            <person name="Veneault-Fourrey C."/>
            <person name="LaButti K."/>
            <person name="Lindquist E.A."/>
            <person name="Lipzen A."/>
            <person name="Lundell T."/>
            <person name="Morin E."/>
            <person name="Murat C."/>
            <person name="Riley R."/>
            <person name="Ohm R."/>
            <person name="Sun H."/>
            <person name="Tunlid A."/>
            <person name="Henrissat B."/>
            <person name="Grigoriev I.V."/>
            <person name="Hibbett D.S."/>
            <person name="Martin F."/>
        </authorList>
    </citation>
    <scope>NUCLEOTIDE SEQUENCE [LARGE SCALE GENOMIC DNA]</scope>
    <source>
        <strain evidence="7">Foug A</strain>
    </source>
</reference>
<organism evidence="6 7">
    <name type="scientific">Scleroderma citrinum Foug A</name>
    <dbReference type="NCBI Taxonomy" id="1036808"/>
    <lineage>
        <taxon>Eukaryota</taxon>
        <taxon>Fungi</taxon>
        <taxon>Dikarya</taxon>
        <taxon>Basidiomycota</taxon>
        <taxon>Agaricomycotina</taxon>
        <taxon>Agaricomycetes</taxon>
        <taxon>Agaricomycetidae</taxon>
        <taxon>Boletales</taxon>
        <taxon>Sclerodermatineae</taxon>
        <taxon>Sclerodermataceae</taxon>
        <taxon>Scleroderma</taxon>
    </lineage>
</organism>
<dbReference type="GO" id="GO:0071944">
    <property type="term" value="C:cell periphery"/>
    <property type="evidence" value="ECO:0007669"/>
    <property type="project" value="TreeGrafter"/>
</dbReference>
<keyword evidence="3 5" id="KW-0472">Membrane</keyword>
<comment type="subcellular location">
    <subcellularLocation>
        <location evidence="1">Membrane</location>
        <topology evidence="1">Multi-pass membrane protein</topology>
    </subcellularLocation>
</comment>
<dbReference type="AlphaFoldDB" id="A0A0C2ZPZ7"/>